<comment type="caution">
    <text evidence="6">The sequence shown here is derived from an EMBL/GenBank/DDBJ whole genome shotgun (WGS) entry which is preliminary data.</text>
</comment>
<name>A0A931E5L4_9BACT</name>
<dbReference type="SUPFAM" id="SSF56601">
    <property type="entry name" value="beta-lactamase/transpeptidase-like"/>
    <property type="match status" value="1"/>
</dbReference>
<organism evidence="6 7">
    <name type="scientific">Panacibacter microcysteis</name>
    <dbReference type="NCBI Taxonomy" id="2793269"/>
    <lineage>
        <taxon>Bacteria</taxon>
        <taxon>Pseudomonadati</taxon>
        <taxon>Bacteroidota</taxon>
        <taxon>Chitinophagia</taxon>
        <taxon>Chitinophagales</taxon>
        <taxon>Chitinophagaceae</taxon>
        <taxon>Panacibacter</taxon>
    </lineage>
</organism>
<proteinExistence type="inferred from homology"/>
<keyword evidence="6" id="KW-0378">Hydrolase</keyword>
<evidence type="ECO:0000256" key="2">
    <source>
        <dbReference type="ARBA" id="ARBA00009009"/>
    </source>
</evidence>
<evidence type="ECO:0000259" key="5">
    <source>
        <dbReference type="Pfam" id="PF13354"/>
    </source>
</evidence>
<feature type="domain" description="Beta-lactamase class A catalytic" evidence="5">
    <location>
        <begin position="41"/>
        <end position="256"/>
    </location>
</feature>
<dbReference type="Gene3D" id="3.40.710.10">
    <property type="entry name" value="DD-peptidase/beta-lactamase superfamily"/>
    <property type="match status" value="1"/>
</dbReference>
<keyword evidence="7" id="KW-1185">Reference proteome</keyword>
<feature type="chain" id="PRO_5037526569" description="beta-lactamase" evidence="4">
    <location>
        <begin position="19"/>
        <end position="300"/>
    </location>
</feature>
<accession>A0A931E5L4</accession>
<dbReference type="InterPro" id="IPR045155">
    <property type="entry name" value="Beta-lactam_cat"/>
</dbReference>
<evidence type="ECO:0000256" key="3">
    <source>
        <dbReference type="ARBA" id="ARBA00012865"/>
    </source>
</evidence>
<dbReference type="Pfam" id="PF13354">
    <property type="entry name" value="Beta-lactamase2"/>
    <property type="match status" value="1"/>
</dbReference>
<dbReference type="PANTHER" id="PTHR35333">
    <property type="entry name" value="BETA-LACTAMASE"/>
    <property type="match status" value="1"/>
</dbReference>
<dbReference type="Proteomes" id="UP000628448">
    <property type="component" value="Unassembled WGS sequence"/>
</dbReference>
<evidence type="ECO:0000313" key="6">
    <source>
        <dbReference type="EMBL" id="MBG9375936.1"/>
    </source>
</evidence>
<feature type="signal peptide" evidence="4">
    <location>
        <begin position="1"/>
        <end position="18"/>
    </location>
</feature>
<comment type="similarity">
    <text evidence="2">Belongs to the class-A beta-lactamase family.</text>
</comment>
<evidence type="ECO:0000256" key="4">
    <source>
        <dbReference type="SAM" id="SignalP"/>
    </source>
</evidence>
<comment type="catalytic activity">
    <reaction evidence="1">
        <text>a beta-lactam + H2O = a substituted beta-amino acid</text>
        <dbReference type="Rhea" id="RHEA:20401"/>
        <dbReference type="ChEBI" id="CHEBI:15377"/>
        <dbReference type="ChEBI" id="CHEBI:35627"/>
        <dbReference type="ChEBI" id="CHEBI:140347"/>
        <dbReference type="EC" id="3.5.2.6"/>
    </reaction>
</comment>
<sequence>MHRTFLFLLVFIAAAAHAQQTDAKLQAAIATLVKGFNGNIGVYVHDLKHDKIAAINADTVFPTASIVKMPILLGIMNRIQKRELQYHQRLTYTDSLFYNEGDDILASFKDSATIELSKVIMLMLTTSDNTASLWLQGLAGGGTQINSILDSLGFTNTRVNSRTPGRETNRSLYGWGQTTPKEIAQMMERIVMGHLLGAPDGQMLRLLGRQYWDEEALSQIPPGVFTADKNGAVDASRDEIVYVNSAVNPYIFSIFTKNNKDTSWQYNNEAWVLTRKLSALLWKYYNPKSNWQAPPVSKEE</sequence>
<dbReference type="InterPro" id="IPR012338">
    <property type="entry name" value="Beta-lactam/transpept-like"/>
</dbReference>
<reference evidence="6" key="1">
    <citation type="submission" date="2020-11" db="EMBL/GenBank/DDBJ databases">
        <title>Bacterial whole genome sequence for Panacibacter sp. DH6.</title>
        <authorList>
            <person name="Le V."/>
            <person name="Ko S."/>
            <person name="Ahn C.-Y."/>
            <person name="Oh H.-M."/>
        </authorList>
    </citation>
    <scope>NUCLEOTIDE SEQUENCE</scope>
    <source>
        <strain evidence="6">DH6</strain>
    </source>
</reference>
<dbReference type="AlphaFoldDB" id="A0A931E5L4"/>
<dbReference type="GO" id="GO:0008800">
    <property type="term" value="F:beta-lactamase activity"/>
    <property type="evidence" value="ECO:0007669"/>
    <property type="project" value="UniProtKB-EC"/>
</dbReference>
<gene>
    <name evidence="6" type="ORF">I5907_06805</name>
</gene>
<dbReference type="GO" id="GO:0046677">
    <property type="term" value="P:response to antibiotic"/>
    <property type="evidence" value="ECO:0007669"/>
    <property type="project" value="InterPro"/>
</dbReference>
<evidence type="ECO:0000313" key="7">
    <source>
        <dbReference type="Proteomes" id="UP000628448"/>
    </source>
</evidence>
<dbReference type="EMBL" id="JADWYR010000001">
    <property type="protein sequence ID" value="MBG9375936.1"/>
    <property type="molecule type" value="Genomic_DNA"/>
</dbReference>
<dbReference type="PANTHER" id="PTHR35333:SF3">
    <property type="entry name" value="BETA-LACTAMASE-TYPE TRANSPEPTIDASE FOLD CONTAINING PROTEIN"/>
    <property type="match status" value="1"/>
</dbReference>
<dbReference type="GO" id="GO:0030655">
    <property type="term" value="P:beta-lactam antibiotic catabolic process"/>
    <property type="evidence" value="ECO:0007669"/>
    <property type="project" value="InterPro"/>
</dbReference>
<keyword evidence="4" id="KW-0732">Signal</keyword>
<dbReference type="RefSeq" id="WP_196989961.1">
    <property type="nucleotide sequence ID" value="NZ_JADWYR010000001.1"/>
</dbReference>
<dbReference type="EC" id="3.5.2.6" evidence="3"/>
<dbReference type="InterPro" id="IPR000871">
    <property type="entry name" value="Beta-lactam_class-A"/>
</dbReference>
<evidence type="ECO:0000256" key="1">
    <source>
        <dbReference type="ARBA" id="ARBA00001526"/>
    </source>
</evidence>
<protein>
    <recommendedName>
        <fullName evidence="3">beta-lactamase</fullName>
        <ecNumber evidence="3">3.5.2.6</ecNumber>
    </recommendedName>
</protein>